<evidence type="ECO:0000256" key="1">
    <source>
        <dbReference type="ARBA" id="ARBA00001275"/>
    </source>
</evidence>
<dbReference type="InterPro" id="IPR000811">
    <property type="entry name" value="Glyco_trans_35"/>
</dbReference>
<evidence type="ECO:0000313" key="11">
    <source>
        <dbReference type="Proteomes" id="UP000320813"/>
    </source>
</evidence>
<evidence type="ECO:0000256" key="9">
    <source>
        <dbReference type="ARBA" id="ARBA00025174"/>
    </source>
</evidence>
<dbReference type="GO" id="GO:0008184">
    <property type="term" value="F:glycogen phosphorylase activity"/>
    <property type="evidence" value="ECO:0007669"/>
    <property type="project" value="InterPro"/>
</dbReference>
<dbReference type="Proteomes" id="UP000320813">
    <property type="component" value="Unassembled WGS sequence"/>
</dbReference>
<dbReference type="EC" id="2.4.1.1" evidence="4"/>
<comment type="similarity">
    <text evidence="3">Belongs to the glycogen phosphorylase family.</text>
</comment>
<keyword evidence="7" id="KW-0663">Pyridoxal phosphate</keyword>
<reference evidence="10 11" key="1">
    <citation type="submission" date="2019-01" db="EMBL/GenBank/DDBJ databases">
        <title>Insights into ecological role of a new deltaproteobacterial order Candidatus Sinidesulfobacterales (Sva0485) by metagenomics and metatranscriptomics.</title>
        <authorList>
            <person name="Tan S."/>
            <person name="Liu J."/>
            <person name="Fang Y."/>
            <person name="Hedlund B.P."/>
            <person name="Lian Z.H."/>
            <person name="Huang L.Y."/>
            <person name="Li J.T."/>
            <person name="Huang L.N."/>
            <person name="Li W.J."/>
            <person name="Jiang H.C."/>
            <person name="Dong H.L."/>
            <person name="Shu W.S."/>
        </authorList>
    </citation>
    <scope>NUCLEOTIDE SEQUENCE [LARGE SCALE GENOMIC DNA]</scope>
    <source>
        <strain evidence="10">AP3</strain>
    </source>
</reference>
<comment type="function">
    <text evidence="9">Phosphorylase is an important allosteric enzyme in carbohydrate metabolism. Enzymes from different sources differ in their regulatory mechanisms and in their natural substrates. However, all known phosphorylases share catalytic and structural properties.</text>
</comment>
<dbReference type="PANTHER" id="PTHR42655:SF1">
    <property type="entry name" value="GLYCOGEN PHOSPHORYLASE"/>
    <property type="match status" value="1"/>
</dbReference>
<accession>A0A519BBW0</accession>
<dbReference type="GO" id="GO:0005975">
    <property type="term" value="P:carbohydrate metabolic process"/>
    <property type="evidence" value="ECO:0007669"/>
    <property type="project" value="InterPro"/>
</dbReference>
<dbReference type="AlphaFoldDB" id="A0A519BBW0"/>
<comment type="catalytic activity">
    <reaction evidence="1">
        <text>[(1-&gt;4)-alpha-D-glucosyl](n) + phosphate = [(1-&gt;4)-alpha-D-glucosyl](n-1) + alpha-D-glucose 1-phosphate</text>
        <dbReference type="Rhea" id="RHEA:41732"/>
        <dbReference type="Rhea" id="RHEA-COMP:9584"/>
        <dbReference type="Rhea" id="RHEA-COMP:9586"/>
        <dbReference type="ChEBI" id="CHEBI:15444"/>
        <dbReference type="ChEBI" id="CHEBI:43474"/>
        <dbReference type="ChEBI" id="CHEBI:58601"/>
        <dbReference type="EC" id="2.4.1.1"/>
    </reaction>
</comment>
<dbReference type="InterPro" id="IPR035090">
    <property type="entry name" value="Pyridoxal_P_attach_site"/>
</dbReference>
<evidence type="ECO:0000256" key="2">
    <source>
        <dbReference type="ARBA" id="ARBA00001933"/>
    </source>
</evidence>
<keyword evidence="6" id="KW-0808">Transferase</keyword>
<organism evidence="10 11">
    <name type="scientific">Candidatus Acidulodesulfobacterium ferriphilum</name>
    <dbReference type="NCBI Taxonomy" id="2597223"/>
    <lineage>
        <taxon>Bacteria</taxon>
        <taxon>Deltaproteobacteria</taxon>
        <taxon>Candidatus Acidulodesulfobacterales</taxon>
        <taxon>Candidatus Acidulodesulfobacterium</taxon>
    </lineage>
</organism>
<dbReference type="GO" id="GO:0030170">
    <property type="term" value="F:pyridoxal phosphate binding"/>
    <property type="evidence" value="ECO:0007669"/>
    <property type="project" value="InterPro"/>
</dbReference>
<dbReference type="InterPro" id="IPR052182">
    <property type="entry name" value="Glycogen/Maltodextrin_Phosph"/>
</dbReference>
<comment type="caution">
    <text evidence="10">The sequence shown here is derived from an EMBL/GenBank/DDBJ whole genome shotgun (WGS) entry which is preliminary data.</text>
</comment>
<dbReference type="PROSITE" id="PS00102">
    <property type="entry name" value="PHOSPHORYLASE"/>
    <property type="match status" value="1"/>
</dbReference>
<dbReference type="EMBL" id="SGBD01000001">
    <property type="protein sequence ID" value="RZD14759.1"/>
    <property type="molecule type" value="Genomic_DNA"/>
</dbReference>
<name>A0A519BBW0_9DELT</name>
<gene>
    <name evidence="10" type="primary">glgP</name>
    <name evidence="10" type="ORF">EVJ47_00270</name>
</gene>
<evidence type="ECO:0000256" key="6">
    <source>
        <dbReference type="ARBA" id="ARBA00022679"/>
    </source>
</evidence>
<sequence>MIAYFVMECAVDSRIPTYSGGLGILAGDTLQSFADLEVPAVCITLLWKNGFTRQKLASDGTQLDSVQEWDVEKYMQFTNIKIKIPLGDKDITIAAYKYTIESTKGDNEIDAYFLTPDVPENDPETRKICDRLYIEGGLTRLKQEIILGVGGYEMLKAIKYKPFLYHINESHSAFLIASLMKDMNDLNRVKSRVVFTTHTPIPAAFDKFAMKDVAGMLGRYCDKQVLYDIYQEKLEDNDELNLSWLAIKNAKNVVAVSRKHKFVSEQIFEGYRLKYVTNGIHHIKWASAHHKMLYTKYIKGWEDDPDLLRDVACIPDNEFAQAHILSKEALVEMVNSESDASFIPEDFTIAMAKRITHYKRNNLILSNPNKLIEIAERKGNIQIIFAGKAHPADPDGLAMIKSIHNASQYIASKTKKIKIAFLENYNIHKANIILAGVDLWLNNPVRPLEASGTSGMKASLNGVPNFSVLDGWWLEACMEGINGWGIGPRPAWTDLSYSDDIQDLNDIYGKLEFNILDLYYKNFSDYLKIMKMAVSTIAPYFNTHRMVSEYVTDLYLTGIIMCYLEHEKTGVCDM</sequence>
<dbReference type="SUPFAM" id="SSF53756">
    <property type="entry name" value="UDP-Glycosyltransferase/glycogen phosphorylase"/>
    <property type="match status" value="1"/>
</dbReference>
<evidence type="ECO:0000256" key="4">
    <source>
        <dbReference type="ARBA" id="ARBA00012591"/>
    </source>
</evidence>
<proteinExistence type="inferred from homology"/>
<dbReference type="Gene3D" id="3.40.50.2000">
    <property type="entry name" value="Glycogen Phosphorylase B"/>
    <property type="match status" value="3"/>
</dbReference>
<comment type="cofactor">
    <cofactor evidence="2">
        <name>pyridoxal 5'-phosphate</name>
        <dbReference type="ChEBI" id="CHEBI:597326"/>
    </cofactor>
</comment>
<keyword evidence="8" id="KW-0119">Carbohydrate metabolism</keyword>
<evidence type="ECO:0000256" key="3">
    <source>
        <dbReference type="ARBA" id="ARBA00006047"/>
    </source>
</evidence>
<dbReference type="PANTHER" id="PTHR42655">
    <property type="entry name" value="GLYCOGEN PHOSPHORYLASE"/>
    <property type="match status" value="1"/>
</dbReference>
<protein>
    <recommendedName>
        <fullName evidence="4">glycogen phosphorylase</fullName>
        <ecNumber evidence="4">2.4.1.1</ecNumber>
    </recommendedName>
</protein>
<dbReference type="InterPro" id="IPR011834">
    <property type="entry name" value="Agluc_phsphrylas"/>
</dbReference>
<evidence type="ECO:0000256" key="8">
    <source>
        <dbReference type="ARBA" id="ARBA00023277"/>
    </source>
</evidence>
<dbReference type="Pfam" id="PF00343">
    <property type="entry name" value="Phosphorylase"/>
    <property type="match status" value="1"/>
</dbReference>
<keyword evidence="5" id="KW-0328">Glycosyltransferase</keyword>
<evidence type="ECO:0000256" key="5">
    <source>
        <dbReference type="ARBA" id="ARBA00022676"/>
    </source>
</evidence>
<evidence type="ECO:0000256" key="7">
    <source>
        <dbReference type="ARBA" id="ARBA00022898"/>
    </source>
</evidence>
<evidence type="ECO:0000313" key="10">
    <source>
        <dbReference type="EMBL" id="RZD14759.1"/>
    </source>
</evidence>
<dbReference type="NCBIfam" id="TIGR02094">
    <property type="entry name" value="more_P_ylases"/>
    <property type="match status" value="1"/>
</dbReference>